<comment type="similarity">
    <text evidence="2">Belongs to the TMEM135 family.</text>
</comment>
<keyword evidence="3 6" id="KW-0812">Transmembrane</keyword>
<dbReference type="InterPro" id="IPR026749">
    <property type="entry name" value="Tmem135"/>
</dbReference>
<evidence type="ECO:0000256" key="5">
    <source>
        <dbReference type="ARBA" id="ARBA00023136"/>
    </source>
</evidence>
<accession>A0A835CPW8</accession>
<dbReference type="InterPro" id="IPR031926">
    <property type="entry name" value="TMEM135_N"/>
</dbReference>
<feature type="transmembrane region" description="Helical" evidence="6">
    <location>
        <begin position="383"/>
        <end position="404"/>
    </location>
</feature>
<feature type="transmembrane region" description="Helical" evidence="6">
    <location>
        <begin position="307"/>
        <end position="327"/>
    </location>
</feature>
<keyword evidence="4 6" id="KW-1133">Transmembrane helix</keyword>
<keyword evidence="5 6" id="KW-0472">Membrane</keyword>
<evidence type="ECO:0000256" key="2">
    <source>
        <dbReference type="ARBA" id="ARBA00008924"/>
    </source>
</evidence>
<dbReference type="OrthoDB" id="291792at2759"/>
<evidence type="ECO:0000256" key="3">
    <source>
        <dbReference type="ARBA" id="ARBA00022692"/>
    </source>
</evidence>
<dbReference type="Pfam" id="PF15982">
    <property type="entry name" value="TMEM135_C_rich"/>
    <property type="match status" value="1"/>
</dbReference>
<dbReference type="GO" id="GO:0012505">
    <property type="term" value="C:endomembrane system"/>
    <property type="evidence" value="ECO:0007669"/>
    <property type="project" value="UniProtKB-SubCell"/>
</dbReference>
<feature type="transmembrane region" description="Helical" evidence="6">
    <location>
        <begin position="75"/>
        <end position="95"/>
    </location>
</feature>
<name>A0A835CPW8_APHGI</name>
<evidence type="ECO:0000313" key="8">
    <source>
        <dbReference type="EMBL" id="KAF7991114.1"/>
    </source>
</evidence>
<feature type="domain" description="Transmembrane protein 135 N-terminal" evidence="7">
    <location>
        <begin position="13"/>
        <end position="145"/>
    </location>
</feature>
<dbReference type="PANTHER" id="PTHR12459:SF15">
    <property type="entry name" value="TRANSMEMBRANE PROTEIN 135"/>
    <property type="match status" value="1"/>
</dbReference>
<comment type="subcellular location">
    <subcellularLocation>
        <location evidence="1">Endomembrane system</location>
        <topology evidence="1">Multi-pass membrane protein</topology>
    </subcellularLocation>
</comment>
<evidence type="ECO:0000256" key="1">
    <source>
        <dbReference type="ARBA" id="ARBA00004127"/>
    </source>
</evidence>
<reference evidence="8 9" key="1">
    <citation type="submission" date="2020-08" db="EMBL/GenBank/DDBJ databases">
        <title>Aphidius gifuensis genome sequencing and assembly.</title>
        <authorList>
            <person name="Du Z."/>
        </authorList>
    </citation>
    <scope>NUCLEOTIDE SEQUENCE [LARGE SCALE GENOMIC DNA]</scope>
    <source>
        <strain evidence="8">YNYX2018</strain>
        <tissue evidence="8">Adults</tissue>
    </source>
</reference>
<comment type="caution">
    <text evidence="8">The sequence shown here is derived from an EMBL/GenBank/DDBJ whole genome shotgun (WGS) entry which is preliminary data.</text>
</comment>
<gene>
    <name evidence="8" type="ORF">HCN44_002676</name>
</gene>
<proteinExistence type="inferred from homology"/>
<protein>
    <recommendedName>
        <fullName evidence="7">Transmembrane protein 135 N-terminal domain-containing protein</fullName>
    </recommendedName>
</protein>
<dbReference type="Proteomes" id="UP000639338">
    <property type="component" value="Unassembled WGS sequence"/>
</dbReference>
<organism evidence="8 9">
    <name type="scientific">Aphidius gifuensis</name>
    <name type="common">Parasitoid wasp</name>
    <dbReference type="NCBI Taxonomy" id="684658"/>
    <lineage>
        <taxon>Eukaryota</taxon>
        <taxon>Metazoa</taxon>
        <taxon>Ecdysozoa</taxon>
        <taxon>Arthropoda</taxon>
        <taxon>Hexapoda</taxon>
        <taxon>Insecta</taxon>
        <taxon>Pterygota</taxon>
        <taxon>Neoptera</taxon>
        <taxon>Endopterygota</taxon>
        <taxon>Hymenoptera</taxon>
        <taxon>Apocrita</taxon>
        <taxon>Ichneumonoidea</taxon>
        <taxon>Braconidae</taxon>
        <taxon>Aphidiinae</taxon>
        <taxon>Aphidius</taxon>
    </lineage>
</organism>
<dbReference type="EMBL" id="JACMRX010000004">
    <property type="protein sequence ID" value="KAF7991114.1"/>
    <property type="molecule type" value="Genomic_DNA"/>
</dbReference>
<evidence type="ECO:0000259" key="7">
    <source>
        <dbReference type="Pfam" id="PF15982"/>
    </source>
</evidence>
<feature type="transmembrane region" description="Helical" evidence="6">
    <location>
        <begin position="339"/>
        <end position="363"/>
    </location>
</feature>
<dbReference type="PANTHER" id="PTHR12459">
    <property type="entry name" value="TRANSMEMBRANE PROTEIN 135-RELATED"/>
    <property type="match status" value="1"/>
</dbReference>
<evidence type="ECO:0000256" key="4">
    <source>
        <dbReference type="ARBA" id="ARBA00022989"/>
    </source>
</evidence>
<sequence length="461" mass="52820">MPTQLSKFSINSTCHEVIHPWTNSCISATAGLGLHSIQECLKIYSTVYFVTLLMKGKKPSKDDIKKTISGILQSTAFLSWSAFTLSFSICCLRRILGNFNILSVSYIPSFFSCLSAIIIERPSRRPLLCLYVSNIATETLFKMGVWRGYWKPIKFGNVYIFATSMAMLLYYYRCEEIKKDSIFRIIKFIASPYEDPTHNDHKNISINNSNKHTDAKKKIIYKNKKSLSIIWKSLKVYQYIITWIKSLTRHSTCPHPHSCIHFIIEGTSKLFGIGLGVQLSMKIIFQLQKLIKQPKLIKTILFKKNNFNLALFLGGFTGFYRLMTCLLRRTFDKDSKYHAIPSGLVAGAAFAMFPNNTVALYVMWKSLQLYWNRGVEKGYLPEYKWFVIVLYSLSTAVLLHAAIVEPQNLRSSYWKFLYNLSGGRIASMSRVPLDEFGLSSSKCLQDVLKATNTTDIKKYSF</sequence>
<feature type="transmembrane region" description="Helical" evidence="6">
    <location>
        <begin position="101"/>
        <end position="119"/>
    </location>
</feature>
<keyword evidence="9" id="KW-1185">Reference proteome</keyword>
<evidence type="ECO:0000313" key="9">
    <source>
        <dbReference type="Proteomes" id="UP000639338"/>
    </source>
</evidence>
<dbReference type="AlphaFoldDB" id="A0A835CPW8"/>
<feature type="transmembrane region" description="Helical" evidence="6">
    <location>
        <begin position="155"/>
        <end position="172"/>
    </location>
</feature>
<evidence type="ECO:0000256" key="6">
    <source>
        <dbReference type="SAM" id="Phobius"/>
    </source>
</evidence>